<keyword evidence="1" id="KW-0812">Transmembrane</keyword>
<organism evidence="2">
    <name type="scientific">marine metagenome</name>
    <dbReference type="NCBI Taxonomy" id="408172"/>
    <lineage>
        <taxon>unclassified sequences</taxon>
        <taxon>metagenomes</taxon>
        <taxon>ecological metagenomes</taxon>
    </lineage>
</organism>
<reference evidence="2" key="1">
    <citation type="submission" date="2018-05" db="EMBL/GenBank/DDBJ databases">
        <authorList>
            <person name="Lanie J.A."/>
            <person name="Ng W.-L."/>
            <person name="Kazmierczak K.M."/>
            <person name="Andrzejewski T.M."/>
            <person name="Davidsen T.M."/>
            <person name="Wayne K.J."/>
            <person name="Tettelin H."/>
            <person name="Glass J.I."/>
            <person name="Rusch D."/>
            <person name="Podicherti R."/>
            <person name="Tsui H.-C.T."/>
            <person name="Winkler M.E."/>
        </authorList>
    </citation>
    <scope>NUCLEOTIDE SEQUENCE</scope>
</reference>
<keyword evidence="1" id="KW-0472">Membrane</keyword>
<dbReference type="AlphaFoldDB" id="A0A383A732"/>
<accession>A0A383A732</accession>
<feature type="non-terminal residue" evidence="2">
    <location>
        <position position="56"/>
    </location>
</feature>
<sequence length="56" mass="6700">MLEKFSALDFIAPVFMMLLWQGYSLAADHRRRPGSRSVTAVTHDYRVLWMRRMLDR</sequence>
<name>A0A383A732_9ZZZZ</name>
<gene>
    <name evidence="2" type="ORF">METZ01_LOCUS456471</name>
</gene>
<keyword evidence="1" id="KW-1133">Transmembrane helix</keyword>
<dbReference type="EMBL" id="UINC01189775">
    <property type="protein sequence ID" value="SVE03617.1"/>
    <property type="molecule type" value="Genomic_DNA"/>
</dbReference>
<protein>
    <submittedName>
        <fullName evidence="2">Uncharacterized protein</fullName>
    </submittedName>
</protein>
<evidence type="ECO:0000256" key="1">
    <source>
        <dbReference type="SAM" id="Phobius"/>
    </source>
</evidence>
<evidence type="ECO:0000313" key="2">
    <source>
        <dbReference type="EMBL" id="SVE03617.1"/>
    </source>
</evidence>
<feature type="non-terminal residue" evidence="2">
    <location>
        <position position="1"/>
    </location>
</feature>
<feature type="transmembrane region" description="Helical" evidence="1">
    <location>
        <begin position="6"/>
        <end position="26"/>
    </location>
</feature>
<proteinExistence type="predicted"/>